<comment type="caution">
    <text evidence="1">The sequence shown here is derived from an EMBL/GenBank/DDBJ whole genome shotgun (WGS) entry which is preliminary data.</text>
</comment>
<sequence length="120" mass="12652">MTPQKAEIDQLVGKLRLAPSEDCGPSRMDLLRERQAAADLIEALASALGTAESTCEKALAGFSRWQSGHTFDPSGPEAEIKGQLYDVIRPGARAGFQKLAALMDGGADATSSNGKVPHDN</sequence>
<gene>
    <name evidence="1" type="ORF">B7H17_25115</name>
</gene>
<name>A0A1X0ZNA7_PSEPU</name>
<organism evidence="1 2">
    <name type="scientific">Pseudomonas putida</name>
    <name type="common">Arthrobacter siderocapsulatus</name>
    <dbReference type="NCBI Taxonomy" id="303"/>
    <lineage>
        <taxon>Bacteria</taxon>
        <taxon>Pseudomonadati</taxon>
        <taxon>Pseudomonadota</taxon>
        <taxon>Gammaproteobacteria</taxon>
        <taxon>Pseudomonadales</taxon>
        <taxon>Pseudomonadaceae</taxon>
        <taxon>Pseudomonas</taxon>
    </lineage>
</organism>
<protein>
    <submittedName>
        <fullName evidence="1">Uncharacterized protein</fullName>
    </submittedName>
</protein>
<evidence type="ECO:0000313" key="1">
    <source>
        <dbReference type="EMBL" id="ORL58811.1"/>
    </source>
</evidence>
<dbReference type="Proteomes" id="UP000193675">
    <property type="component" value="Unassembled WGS sequence"/>
</dbReference>
<proteinExistence type="predicted"/>
<dbReference type="EMBL" id="NBWC01000049">
    <property type="protein sequence ID" value="ORL58811.1"/>
    <property type="molecule type" value="Genomic_DNA"/>
</dbReference>
<accession>A0A1X0ZNA7</accession>
<evidence type="ECO:0000313" key="2">
    <source>
        <dbReference type="Proteomes" id="UP000193675"/>
    </source>
</evidence>
<dbReference type="AlphaFoldDB" id="A0A1X0ZNA7"/>
<reference evidence="1 2" key="1">
    <citation type="submission" date="2017-04" db="EMBL/GenBank/DDBJ databases">
        <title>Presence of VIM-2 positive Pseudomonas species in chickens and their surrounding environment.</title>
        <authorList>
            <person name="Zhang R."/>
        </authorList>
    </citation>
    <scope>NUCLEOTIDE SEQUENCE [LARGE SCALE GENOMIC DNA]</scope>
    <source>
        <strain evidence="1 2">DZ-C18</strain>
    </source>
</reference>
<dbReference type="RefSeq" id="WP_084850994.1">
    <property type="nucleotide sequence ID" value="NZ_CP143525.1"/>
</dbReference>